<dbReference type="InterPro" id="IPR013087">
    <property type="entry name" value="Znf_C2H2_type"/>
</dbReference>
<keyword evidence="4" id="KW-1185">Reference proteome</keyword>
<name>A0A8H3FFE7_9LECA</name>
<dbReference type="Pfam" id="PF26082">
    <property type="entry name" value="zf-C2H2_AcuF"/>
    <property type="match status" value="1"/>
</dbReference>
<feature type="region of interest" description="Disordered" evidence="1">
    <location>
        <begin position="487"/>
        <end position="518"/>
    </location>
</feature>
<dbReference type="PANTHER" id="PTHR35391">
    <property type="entry name" value="C2H2-TYPE DOMAIN-CONTAINING PROTEIN-RELATED"/>
    <property type="match status" value="1"/>
</dbReference>
<feature type="region of interest" description="Disordered" evidence="1">
    <location>
        <begin position="290"/>
        <end position="373"/>
    </location>
</feature>
<comment type="caution">
    <text evidence="3">The sequence shown here is derived from an EMBL/GenBank/DDBJ whole genome shotgun (WGS) entry which is preliminary data.</text>
</comment>
<feature type="region of interest" description="Disordered" evidence="1">
    <location>
        <begin position="1155"/>
        <end position="1175"/>
    </location>
</feature>
<feature type="domain" description="C2H2-type" evidence="2">
    <location>
        <begin position="838"/>
        <end position="861"/>
    </location>
</feature>
<evidence type="ECO:0000256" key="1">
    <source>
        <dbReference type="SAM" id="MobiDB-lite"/>
    </source>
</evidence>
<dbReference type="Gene3D" id="3.30.160.60">
    <property type="entry name" value="Classic Zinc Finger"/>
    <property type="match status" value="1"/>
</dbReference>
<dbReference type="OrthoDB" id="5315052at2759"/>
<dbReference type="SMART" id="SM00355">
    <property type="entry name" value="ZnF_C2H2"/>
    <property type="match status" value="3"/>
</dbReference>
<dbReference type="PROSITE" id="PS00028">
    <property type="entry name" value="ZINC_FINGER_C2H2_1"/>
    <property type="match status" value="1"/>
</dbReference>
<dbReference type="AlphaFoldDB" id="A0A8H3FFE7"/>
<sequence length="1218" mass="134269">MFKTKTLSSNGDATGVRTEVKWDVLLPSSPDEEQLTPILTNHARNNSNINQGGPVLPSEEQHDFTNDPVEFNAYDFSNDSLEIESFLSFNDRFLNRSNTGMTLEEPMSATSLTNKSLNSASRKSTGIADMSSQLLSPVLTTQDSPSSLPSGETPIVTHKVLGGGYPEDYSSQGTSGYSNDTYQTPADYKTPTNPSSLSNKEYPMPGTGQIKKKRRGSETGLQTGGEEPFENEQSAIVDVSRHGMDPNSRSQIKGTKIMSLTQQANKQAVDMKNNDVSKWLSTHELTAADHHHLSQATRSPIGRRRSRSTGDRIVLPPQIPTNDPISEEHSEDDDDDSSDLESYHAVAPSNFTKSPGRPTIDAIQTVPQPTDASPWVDPIRFPSMEGSVGQPATAAEAMMKYRARARDLETASRAATWGTQRRMSDPDGTAWTHTEQEAHRIFGHGGLLSRLSLTKEMEEEYKGELRNLVEHAKEKAARWWPKRESFYRPAPPIRSPSNHSAASPTPSIKSKRESTHDLTESIKARFHRYSGAKKPSASELDLNAVTQGLGSSSPTSTHSPPHSPTHTITALAHAAREKLSRHSSKDDTYHLASLWRTQSGGPPIAYPKLNQSPPTKSEAVFQTSTRGDTITGVAPVAEPKPINTGFHSDRQLPIPTLEGFLIDARRRLPNLEPFLADRLAMEQRRRYKKLVELKSNHAKLVAVGACPSGPFCIEGESHIEYFDAKAQKDTGISATGIGMAGDEDGDEMLDEGFLNENNFPSGMPSTPAKKLPAQFECPLCFQVKKFAKPSDWSKHVHEDLQPFTCTFADCPDPKSFKRKADWVRHENERHRELEWWICEVGCCEHKCNRRDNFVQHLSREHQIEEPKTKIVKADNRPAVRGPAKSKGKGANDTMPMENTVASLVVRCRHETRKQATDEPCRLCGRTYNTFKRLTADSAKHMEDLSLPVLELVRLKEVTAETIISPIEAKPPQLKTQSSPFTPSANVSPYNAAVLDVNTTMPDLPAAFAPLPTTTTFQPAPFSNVVWSNANTSTAPAMMYPDQMNSWALGNNQFGGGVNSGDNVHGGGVSSGEQNSDGMFGTTTFVQQPLLTHGSSFQQHHISTNLTQGMMNMRYQQPGDTSLMEMNISPGYTGHFGVGETSHAPQHSPLVGYGGQTHGLYEQQQPPPHNNESISYDSRGDQIYLQGVQHHGIHHVSPQQQQQQHQTQPGSTQFFPSSY</sequence>
<feature type="region of interest" description="Disordered" evidence="1">
    <location>
        <begin position="163"/>
        <end position="232"/>
    </location>
</feature>
<feature type="compositionally biased region" description="Low complexity" evidence="1">
    <location>
        <begin position="551"/>
        <end position="566"/>
    </location>
</feature>
<feature type="compositionally biased region" description="Polar residues" evidence="1">
    <location>
        <begin position="495"/>
        <end position="508"/>
    </location>
</feature>
<evidence type="ECO:0000313" key="4">
    <source>
        <dbReference type="Proteomes" id="UP000664169"/>
    </source>
</evidence>
<protein>
    <recommendedName>
        <fullName evidence="2">C2H2-type domain-containing protein</fullName>
    </recommendedName>
</protein>
<reference evidence="3" key="1">
    <citation type="submission" date="2021-03" db="EMBL/GenBank/DDBJ databases">
        <authorList>
            <person name="Tagirdzhanova G."/>
        </authorList>
    </citation>
    <scope>NUCLEOTIDE SEQUENCE</scope>
</reference>
<dbReference type="Proteomes" id="UP000664169">
    <property type="component" value="Unassembled WGS sequence"/>
</dbReference>
<dbReference type="PANTHER" id="PTHR35391:SF3">
    <property type="entry name" value="FINGER DOMAIN PROTEIN, PUTATIVE (AFU_ORTHOLOGUE AFUA_8G04300)-RELATED"/>
    <property type="match status" value="1"/>
</dbReference>
<evidence type="ECO:0000313" key="3">
    <source>
        <dbReference type="EMBL" id="CAF9922499.1"/>
    </source>
</evidence>
<feature type="compositionally biased region" description="Acidic residues" evidence="1">
    <location>
        <begin position="329"/>
        <end position="339"/>
    </location>
</feature>
<feature type="region of interest" description="Disordered" evidence="1">
    <location>
        <begin position="1191"/>
        <end position="1218"/>
    </location>
</feature>
<gene>
    <name evidence="3" type="ORF">GOMPHAMPRED_002582</name>
</gene>
<accession>A0A8H3FFE7</accession>
<dbReference type="EMBL" id="CAJPDQ010000018">
    <property type="protein sequence ID" value="CAF9922499.1"/>
    <property type="molecule type" value="Genomic_DNA"/>
</dbReference>
<dbReference type="InterPro" id="IPR058925">
    <property type="entry name" value="zf-C2H2_AcuF"/>
</dbReference>
<evidence type="ECO:0000259" key="2">
    <source>
        <dbReference type="PROSITE" id="PS00028"/>
    </source>
</evidence>
<feature type="compositionally biased region" description="Polar residues" evidence="1">
    <location>
        <begin position="169"/>
        <end position="199"/>
    </location>
</feature>
<feature type="compositionally biased region" description="Low complexity" evidence="1">
    <location>
        <begin position="1196"/>
        <end position="1212"/>
    </location>
</feature>
<organism evidence="3 4">
    <name type="scientific">Gomphillus americanus</name>
    <dbReference type="NCBI Taxonomy" id="1940652"/>
    <lineage>
        <taxon>Eukaryota</taxon>
        <taxon>Fungi</taxon>
        <taxon>Dikarya</taxon>
        <taxon>Ascomycota</taxon>
        <taxon>Pezizomycotina</taxon>
        <taxon>Lecanoromycetes</taxon>
        <taxon>OSLEUM clade</taxon>
        <taxon>Ostropomycetidae</taxon>
        <taxon>Ostropales</taxon>
        <taxon>Graphidaceae</taxon>
        <taxon>Gomphilloideae</taxon>
        <taxon>Gomphillus</taxon>
    </lineage>
</organism>
<feature type="region of interest" description="Disordered" evidence="1">
    <location>
        <begin position="546"/>
        <end position="566"/>
    </location>
</feature>
<proteinExistence type="predicted"/>